<comment type="subunit">
    <text evidence="2">Part of the nascent polypeptide-associated complex (NAC).</text>
</comment>
<protein>
    <recommendedName>
        <fullName evidence="2">Nascent polypeptide-associated complex subunit beta</fullName>
    </recommendedName>
</protein>
<dbReference type="Pfam" id="PF01849">
    <property type="entry name" value="NAC"/>
    <property type="match status" value="1"/>
</dbReference>
<dbReference type="Gene3D" id="2.20.70.30">
    <property type="entry name" value="Nascent polypeptide-associated complex domain"/>
    <property type="match status" value="1"/>
</dbReference>
<sequence>KKEVVHKTTVIDDKRLQSTVKRIGINGIPDIKEVNIFEDETVMRFLNPKAYTSPNQKLTLVAANDVSLKSEPTKDTHRRKPQAMNHYAAKYNYASAKRNNKEDEDDRRKEEAAFNICSSLSVRKSAVQTAGEY</sequence>
<feature type="domain" description="NAC-A/B" evidence="3">
    <location>
        <begin position="10"/>
        <end position="75"/>
    </location>
</feature>
<keyword evidence="2" id="KW-0805">Transcription regulation</keyword>
<accession>A0ABQ5E0H8</accession>
<keyword evidence="2" id="KW-0804">Transcription</keyword>
<evidence type="ECO:0000313" key="5">
    <source>
        <dbReference type="Proteomes" id="UP001151760"/>
    </source>
</evidence>
<organism evidence="4 5">
    <name type="scientific">Tanacetum coccineum</name>
    <dbReference type="NCBI Taxonomy" id="301880"/>
    <lineage>
        <taxon>Eukaryota</taxon>
        <taxon>Viridiplantae</taxon>
        <taxon>Streptophyta</taxon>
        <taxon>Embryophyta</taxon>
        <taxon>Tracheophyta</taxon>
        <taxon>Spermatophyta</taxon>
        <taxon>Magnoliopsida</taxon>
        <taxon>eudicotyledons</taxon>
        <taxon>Gunneridae</taxon>
        <taxon>Pentapetalae</taxon>
        <taxon>asterids</taxon>
        <taxon>campanulids</taxon>
        <taxon>Asterales</taxon>
        <taxon>Asteraceae</taxon>
        <taxon>Asteroideae</taxon>
        <taxon>Anthemideae</taxon>
        <taxon>Anthemidinae</taxon>
        <taxon>Tanacetum</taxon>
    </lineage>
</organism>
<evidence type="ECO:0000256" key="2">
    <source>
        <dbReference type="RuleBase" id="RU361272"/>
    </source>
</evidence>
<dbReference type="PROSITE" id="PS51151">
    <property type="entry name" value="NAC_AB"/>
    <property type="match status" value="1"/>
</dbReference>
<evidence type="ECO:0000313" key="4">
    <source>
        <dbReference type="EMBL" id="GJT44945.1"/>
    </source>
</evidence>
<evidence type="ECO:0000256" key="1">
    <source>
        <dbReference type="ARBA" id="ARBA00005296"/>
    </source>
</evidence>
<evidence type="ECO:0000259" key="3">
    <source>
        <dbReference type="PROSITE" id="PS51151"/>
    </source>
</evidence>
<name>A0ABQ5E0H8_9ASTR</name>
<dbReference type="SMART" id="SM01407">
    <property type="entry name" value="NAC"/>
    <property type="match status" value="1"/>
</dbReference>
<proteinExistence type="inferred from homology"/>
<reference evidence="4" key="1">
    <citation type="journal article" date="2022" name="Int. J. Mol. Sci.">
        <title>Draft Genome of Tanacetum Coccineum: Genomic Comparison of Closely Related Tanacetum-Family Plants.</title>
        <authorList>
            <person name="Yamashiro T."/>
            <person name="Shiraishi A."/>
            <person name="Nakayama K."/>
            <person name="Satake H."/>
        </authorList>
    </citation>
    <scope>NUCLEOTIDE SEQUENCE</scope>
</reference>
<dbReference type="InterPro" id="IPR038187">
    <property type="entry name" value="NAC_A/B_dom_sf"/>
</dbReference>
<reference evidence="4" key="2">
    <citation type="submission" date="2022-01" db="EMBL/GenBank/DDBJ databases">
        <authorList>
            <person name="Yamashiro T."/>
            <person name="Shiraishi A."/>
            <person name="Satake H."/>
            <person name="Nakayama K."/>
        </authorList>
    </citation>
    <scope>NUCLEOTIDE SEQUENCE</scope>
</reference>
<keyword evidence="5" id="KW-1185">Reference proteome</keyword>
<dbReference type="InterPro" id="IPR039370">
    <property type="entry name" value="BTF3"/>
</dbReference>
<comment type="similarity">
    <text evidence="1 2">Belongs to the NAC-beta family.</text>
</comment>
<dbReference type="PANTHER" id="PTHR10351">
    <property type="entry name" value="TRANSCRIPTION FACTOR BTF3 FAMILY MEMBER"/>
    <property type="match status" value="1"/>
</dbReference>
<feature type="non-terminal residue" evidence="4">
    <location>
        <position position="1"/>
    </location>
</feature>
<dbReference type="Proteomes" id="UP001151760">
    <property type="component" value="Unassembled WGS sequence"/>
</dbReference>
<comment type="caution">
    <text evidence="4">The sequence shown here is derived from an EMBL/GenBank/DDBJ whole genome shotgun (WGS) entry which is preliminary data.</text>
</comment>
<dbReference type="EMBL" id="BQNB010015857">
    <property type="protein sequence ID" value="GJT44945.1"/>
    <property type="molecule type" value="Genomic_DNA"/>
</dbReference>
<gene>
    <name evidence="4" type="ORF">Tco_0953660</name>
</gene>
<dbReference type="InterPro" id="IPR002715">
    <property type="entry name" value="Nas_poly-pep-assoc_cplx_dom"/>
</dbReference>